<feature type="compositionally biased region" description="Low complexity" evidence="5">
    <location>
        <begin position="78"/>
        <end position="98"/>
    </location>
</feature>
<dbReference type="InterPro" id="IPR018499">
    <property type="entry name" value="Tetraspanin/Peripherin"/>
</dbReference>
<accession>A0AAD4D703</accession>
<reference evidence="7" key="1">
    <citation type="journal article" date="2020" name="Fungal Divers.">
        <title>Resolving the Mortierellaceae phylogeny through synthesis of multi-gene phylogenetics and phylogenomics.</title>
        <authorList>
            <person name="Vandepol N."/>
            <person name="Liber J."/>
            <person name="Desiro A."/>
            <person name="Na H."/>
            <person name="Kennedy M."/>
            <person name="Barry K."/>
            <person name="Grigoriev I.V."/>
            <person name="Miller A.N."/>
            <person name="O'Donnell K."/>
            <person name="Stajich J.E."/>
            <person name="Bonito G."/>
        </authorList>
    </citation>
    <scope>NUCLEOTIDE SEQUENCE</scope>
    <source>
        <strain evidence="7">NRRL 28262</strain>
    </source>
</reference>
<keyword evidence="3 6" id="KW-1133">Transmembrane helix</keyword>
<evidence type="ECO:0000256" key="4">
    <source>
        <dbReference type="ARBA" id="ARBA00023136"/>
    </source>
</evidence>
<comment type="caution">
    <text evidence="7">The sequence shown here is derived from an EMBL/GenBank/DDBJ whole genome shotgun (WGS) entry which is preliminary data.</text>
</comment>
<evidence type="ECO:0008006" key="9">
    <source>
        <dbReference type="Google" id="ProtNLM"/>
    </source>
</evidence>
<evidence type="ECO:0000256" key="2">
    <source>
        <dbReference type="ARBA" id="ARBA00022692"/>
    </source>
</evidence>
<evidence type="ECO:0000313" key="7">
    <source>
        <dbReference type="EMBL" id="KAG0268103.1"/>
    </source>
</evidence>
<comment type="subcellular location">
    <subcellularLocation>
        <location evidence="1">Membrane</location>
        <topology evidence="1">Multi-pass membrane protein</topology>
    </subcellularLocation>
</comment>
<feature type="compositionally biased region" description="Polar residues" evidence="5">
    <location>
        <begin position="175"/>
        <end position="188"/>
    </location>
</feature>
<feature type="compositionally biased region" description="Polar residues" evidence="5">
    <location>
        <begin position="317"/>
        <end position="328"/>
    </location>
</feature>
<dbReference type="Proteomes" id="UP001194580">
    <property type="component" value="Unassembled WGS sequence"/>
</dbReference>
<organism evidence="7 8">
    <name type="scientific">Linnemannia exigua</name>
    <dbReference type="NCBI Taxonomy" id="604196"/>
    <lineage>
        <taxon>Eukaryota</taxon>
        <taxon>Fungi</taxon>
        <taxon>Fungi incertae sedis</taxon>
        <taxon>Mucoromycota</taxon>
        <taxon>Mortierellomycotina</taxon>
        <taxon>Mortierellomycetes</taxon>
        <taxon>Mortierellales</taxon>
        <taxon>Mortierellaceae</taxon>
        <taxon>Linnemannia</taxon>
    </lineage>
</organism>
<evidence type="ECO:0000256" key="5">
    <source>
        <dbReference type="SAM" id="MobiDB-lite"/>
    </source>
</evidence>
<keyword evidence="4 6" id="KW-0472">Membrane</keyword>
<protein>
    <recommendedName>
        <fullName evidence="9">Tetraspanin Tsp2</fullName>
    </recommendedName>
</protein>
<feature type="transmembrane region" description="Helical" evidence="6">
    <location>
        <begin position="439"/>
        <end position="462"/>
    </location>
</feature>
<gene>
    <name evidence="7" type="ORF">BGZ95_002624</name>
</gene>
<feature type="region of interest" description="Disordered" evidence="5">
    <location>
        <begin position="250"/>
        <end position="355"/>
    </location>
</feature>
<sequence>MYISTDNVTSPDNDNYLDIINQSFSSNHDLSLPDRVIVSPTLSNSSPPAAAKAQTQKGRILNNLFHRDQRGSNDTLGSSSAKAASSASASSPIVSSHSPMPQHATPLSPTTQPRSILSNNNSDNTNNNRGVYPSASSLLTSTTAGDRGVEAASSSSLGTSSLTASPSPRPKKSILKQSNKSPMATNSNPLPPVPNSTRPATMTKTKQKQQQQQQQPVSDELSYLPVGGAAVVGAGIADVARNAPVPYQPTPVYPQSAPFQQQQQFQQPQSAPFQPYQPQPTAPFKQPMPAFYSYDSNNSANNNNNDYSAMNRFSGGTPPTSSFNTTQLGGSGYEQSHSTDSTHRSSRNMSPAPEPNYNLIQTDATLEGLAQRWFAYQAIMKKSYAEDPFYKRWTWSKWILLFSTLLLLGYSGAILGISLSYIINKAENAPVVMEFHSNLVYLSFAGSVFGIASALVGLVGIFKEKRTWLSFYTIVLWPGFALYVAVGYIAFRRAKQHLRAHIKEEWISNYSREQRLIVQHNLSCCGFQDSTYYAAYDMRCFPMTTLPGCQHKYSLFEKDLLTTLWTYSFTVAPVHL</sequence>
<feature type="compositionally biased region" description="Low complexity" evidence="5">
    <location>
        <begin position="118"/>
        <end position="144"/>
    </location>
</feature>
<feature type="region of interest" description="Disordered" evidence="5">
    <location>
        <begin position="65"/>
        <end position="219"/>
    </location>
</feature>
<feature type="transmembrane region" description="Helical" evidence="6">
    <location>
        <begin position="468"/>
        <end position="491"/>
    </location>
</feature>
<proteinExistence type="predicted"/>
<feature type="non-terminal residue" evidence="7">
    <location>
        <position position="576"/>
    </location>
</feature>
<evidence type="ECO:0000256" key="3">
    <source>
        <dbReference type="ARBA" id="ARBA00022989"/>
    </source>
</evidence>
<feature type="transmembrane region" description="Helical" evidence="6">
    <location>
        <begin position="398"/>
        <end position="419"/>
    </location>
</feature>
<keyword evidence="2 6" id="KW-0812">Transmembrane</keyword>
<feature type="compositionally biased region" description="Low complexity" evidence="5">
    <location>
        <begin position="152"/>
        <end position="166"/>
    </location>
</feature>
<name>A0AAD4D703_9FUNG</name>
<evidence type="ECO:0000256" key="6">
    <source>
        <dbReference type="SAM" id="Phobius"/>
    </source>
</evidence>
<feature type="compositionally biased region" description="Low complexity" evidence="5">
    <location>
        <begin position="253"/>
        <end position="274"/>
    </location>
</feature>
<dbReference type="AlphaFoldDB" id="A0AAD4D703"/>
<dbReference type="GO" id="GO:0016020">
    <property type="term" value="C:membrane"/>
    <property type="evidence" value="ECO:0007669"/>
    <property type="project" value="UniProtKB-SubCell"/>
</dbReference>
<keyword evidence="8" id="KW-1185">Reference proteome</keyword>
<evidence type="ECO:0000256" key="1">
    <source>
        <dbReference type="ARBA" id="ARBA00004141"/>
    </source>
</evidence>
<dbReference type="Pfam" id="PF00335">
    <property type="entry name" value="Tetraspanin"/>
    <property type="match status" value="1"/>
</dbReference>
<dbReference type="EMBL" id="JAAAIL010001563">
    <property type="protein sequence ID" value="KAG0268103.1"/>
    <property type="molecule type" value="Genomic_DNA"/>
</dbReference>
<feature type="compositionally biased region" description="Polar residues" evidence="5">
    <location>
        <begin position="105"/>
        <end position="117"/>
    </location>
</feature>
<feature type="compositionally biased region" description="Low complexity" evidence="5">
    <location>
        <begin position="292"/>
        <end position="309"/>
    </location>
</feature>
<evidence type="ECO:0000313" key="8">
    <source>
        <dbReference type="Proteomes" id="UP001194580"/>
    </source>
</evidence>